<keyword evidence="2" id="KW-1185">Reference proteome</keyword>
<dbReference type="WBParaSite" id="Hba_19456">
    <property type="protein sequence ID" value="Hba_19456"/>
    <property type="gene ID" value="Hba_19456"/>
</dbReference>
<organism evidence="2 3">
    <name type="scientific">Heterorhabditis bacteriophora</name>
    <name type="common">Entomopathogenic nematode worm</name>
    <dbReference type="NCBI Taxonomy" id="37862"/>
    <lineage>
        <taxon>Eukaryota</taxon>
        <taxon>Metazoa</taxon>
        <taxon>Ecdysozoa</taxon>
        <taxon>Nematoda</taxon>
        <taxon>Chromadorea</taxon>
        <taxon>Rhabditida</taxon>
        <taxon>Rhabditina</taxon>
        <taxon>Rhabditomorpha</taxon>
        <taxon>Strongyloidea</taxon>
        <taxon>Heterorhabditidae</taxon>
        <taxon>Heterorhabditis</taxon>
    </lineage>
</organism>
<dbReference type="Proteomes" id="UP000095283">
    <property type="component" value="Unplaced"/>
</dbReference>
<name>A0A1I7XNZ2_HETBA</name>
<feature type="region of interest" description="Disordered" evidence="1">
    <location>
        <begin position="86"/>
        <end position="107"/>
    </location>
</feature>
<proteinExistence type="predicted"/>
<feature type="compositionally biased region" description="Polar residues" evidence="1">
    <location>
        <begin position="22"/>
        <end position="44"/>
    </location>
</feature>
<feature type="region of interest" description="Disordered" evidence="1">
    <location>
        <begin position="19"/>
        <end position="44"/>
    </location>
</feature>
<reference evidence="3" key="1">
    <citation type="submission" date="2016-11" db="UniProtKB">
        <authorList>
            <consortium name="WormBaseParasite"/>
        </authorList>
    </citation>
    <scope>IDENTIFICATION</scope>
</reference>
<evidence type="ECO:0000313" key="2">
    <source>
        <dbReference type="Proteomes" id="UP000095283"/>
    </source>
</evidence>
<evidence type="ECO:0000313" key="3">
    <source>
        <dbReference type="WBParaSite" id="Hba_19456"/>
    </source>
</evidence>
<accession>A0A1I7XNZ2</accession>
<dbReference type="AlphaFoldDB" id="A0A1I7XNZ2"/>
<feature type="compositionally biased region" description="Polar residues" evidence="1">
    <location>
        <begin position="86"/>
        <end position="97"/>
    </location>
</feature>
<evidence type="ECO:0000256" key="1">
    <source>
        <dbReference type="SAM" id="MobiDB-lite"/>
    </source>
</evidence>
<protein>
    <submittedName>
        <fullName evidence="3">Uncharacterized protein</fullName>
    </submittedName>
</protein>
<sequence>MKHILQLLGSWQNYHSGEVLPGNQQNAPRTTTFESSTGQSKRTNSSLCRCPIACLANDCRNLSPTDYHFFKYPDKFLQEKVFNNQAAAKTPSKNSSIPGFKNSMLLE</sequence>